<evidence type="ECO:0000256" key="7">
    <source>
        <dbReference type="ARBA" id="ARBA00023146"/>
    </source>
</evidence>
<dbReference type="AlphaFoldDB" id="A0AAJ1ICK1"/>
<dbReference type="InterPro" id="IPR020058">
    <property type="entry name" value="Glu/Gln-tRNA-synth_Ib_cat-dom"/>
</dbReference>
<evidence type="ECO:0000256" key="1">
    <source>
        <dbReference type="ARBA" id="ARBA00007894"/>
    </source>
</evidence>
<comment type="function">
    <text evidence="8">Catalyzes the attachment of glutamate to tRNA(Glu) in a two-step reaction: glutamate is first activated by ATP to form Glu-AMP and then transferred to the acceptor end of tRNA(Glu).</text>
</comment>
<dbReference type="PANTHER" id="PTHR43311:SF2">
    <property type="entry name" value="GLUTAMATE--TRNA LIGASE, MITOCHONDRIAL-RELATED"/>
    <property type="match status" value="1"/>
</dbReference>
<evidence type="ECO:0000313" key="11">
    <source>
        <dbReference type="EMBL" id="MDC7225308.1"/>
    </source>
</evidence>
<feature type="binding site" evidence="8">
    <location>
        <position position="134"/>
    </location>
    <ligand>
        <name>Zn(2+)</name>
        <dbReference type="ChEBI" id="CHEBI:29105"/>
    </ligand>
</feature>
<keyword evidence="3 8" id="KW-0436">Ligase</keyword>
<feature type="binding site" evidence="8">
    <location>
        <position position="255"/>
    </location>
    <ligand>
        <name>ATP</name>
        <dbReference type="ChEBI" id="CHEBI:30616"/>
    </ligand>
</feature>
<dbReference type="Gene3D" id="3.40.50.620">
    <property type="entry name" value="HUPs"/>
    <property type="match status" value="1"/>
</dbReference>
<proteinExistence type="inferred from homology"/>
<feature type="binding site" evidence="8">
    <location>
        <position position="108"/>
    </location>
    <ligand>
        <name>Zn(2+)</name>
        <dbReference type="ChEBI" id="CHEBI:29105"/>
    </ligand>
</feature>
<dbReference type="FunFam" id="3.40.50.620:FF:000045">
    <property type="entry name" value="Glutamate--tRNA ligase, mitochondrial"/>
    <property type="match status" value="1"/>
</dbReference>
<dbReference type="InterPro" id="IPR020752">
    <property type="entry name" value="Glu-tRNA-synth_I_codon-bd_sub1"/>
</dbReference>
<dbReference type="Proteomes" id="UP001221217">
    <property type="component" value="Unassembled WGS sequence"/>
</dbReference>
<feature type="domain" description="Glutamyl/glutaminyl-tRNA synthetase class Ib catalytic" evidence="9">
    <location>
        <begin position="3"/>
        <end position="321"/>
    </location>
</feature>
<accession>A0AAJ1ICK1</accession>
<keyword evidence="4 8" id="KW-0547">Nucleotide-binding</keyword>
<feature type="domain" description="Aminoacyl-tRNA synthetase class I anticodon-binding" evidence="10">
    <location>
        <begin position="337"/>
        <end position="489"/>
    </location>
</feature>
<comment type="subcellular location">
    <subcellularLocation>
        <location evidence="8">Cytoplasm</location>
    </subcellularLocation>
</comment>
<dbReference type="GO" id="GO:0005829">
    <property type="term" value="C:cytosol"/>
    <property type="evidence" value="ECO:0007669"/>
    <property type="project" value="TreeGrafter"/>
</dbReference>
<gene>
    <name evidence="8 11" type="primary">gltX</name>
    <name evidence="11" type="ORF">PQJ61_00930</name>
</gene>
<feature type="short sequence motif" description="'HIGH' region" evidence="8">
    <location>
        <begin position="9"/>
        <end position="19"/>
    </location>
</feature>
<feature type="short sequence motif" description="'KMSKS' region" evidence="8">
    <location>
        <begin position="252"/>
        <end position="256"/>
    </location>
</feature>
<keyword evidence="2 8" id="KW-0963">Cytoplasm</keyword>
<sequence length="494" mass="56134">MSVRVRYAPSPTGLQHIGGVRTALFNYFFAKSQGGDFILRIEDTDRERYSDESLQDLYDTFSWLGIEWDEGPDKGGEYGPYVQSERFDMYREYADKLIAEGKAYKCYCTPERLEALRTEQQKDKKAHQGYDRHCRDLTPEQQAEYEKQGIKPVVRFKIPLDGKTVFHDVLLGDVKRKNSDISPDPVLLKSDGFPTYHLANIIDDHHMNITHIMRAQEWLPSGPLHILLYQAFEWDPPTYCHLPMVMGKDGQKLSKRHGSTSLRDFIAKGYLPEAIINYISLIGWAYDDSREFFDKADLEKLFVLEKLNKAPGVFDYKKLDWFNGQYIRKLSDEELKAKIIPYLQDSGNVDNPPSEAQDAMLNGLIPIVKERLKLLSDIVPMTAFLFSDISGYPAEDLIPKKKDAASTLEILKLGRPLIEKMAELGPDGEAQDEALEAAFKALSEESGFKLGELLSPLRVAVTGSRVSPPLFASIRLLGLKTALERIDEAVKKLE</sequence>
<dbReference type="PRINTS" id="PR00987">
    <property type="entry name" value="TRNASYNTHGLU"/>
</dbReference>
<dbReference type="Pfam" id="PF19269">
    <property type="entry name" value="Anticodon_2"/>
    <property type="match status" value="1"/>
</dbReference>
<protein>
    <recommendedName>
        <fullName evidence="8">Glutamate--tRNA ligase</fullName>
        <ecNumber evidence="8">6.1.1.17</ecNumber>
    </recommendedName>
    <alternativeName>
        <fullName evidence="8">Glutamyl-tRNA synthetase</fullName>
        <shortName evidence="8">GluRS</shortName>
    </alternativeName>
</protein>
<dbReference type="InterPro" id="IPR014729">
    <property type="entry name" value="Rossmann-like_a/b/a_fold"/>
</dbReference>
<evidence type="ECO:0000256" key="2">
    <source>
        <dbReference type="ARBA" id="ARBA00022490"/>
    </source>
</evidence>
<evidence type="ECO:0000259" key="9">
    <source>
        <dbReference type="Pfam" id="PF00749"/>
    </source>
</evidence>
<dbReference type="GO" id="GO:0006424">
    <property type="term" value="P:glutamyl-tRNA aminoacylation"/>
    <property type="evidence" value="ECO:0007669"/>
    <property type="project" value="UniProtKB-UniRule"/>
</dbReference>
<evidence type="ECO:0000256" key="8">
    <source>
        <dbReference type="HAMAP-Rule" id="MF_00022"/>
    </source>
</evidence>
<dbReference type="Gene3D" id="1.10.10.350">
    <property type="match status" value="1"/>
</dbReference>
<comment type="cofactor">
    <cofactor evidence="8">
        <name>Zn(2+)</name>
        <dbReference type="ChEBI" id="CHEBI:29105"/>
    </cofactor>
    <text evidence="8">Binds 1 zinc ion per subunit.</text>
</comment>
<evidence type="ECO:0000256" key="4">
    <source>
        <dbReference type="ARBA" id="ARBA00022741"/>
    </source>
</evidence>
<comment type="subunit">
    <text evidence="8">Monomer.</text>
</comment>
<keyword evidence="5 8" id="KW-0067">ATP-binding</keyword>
<keyword evidence="6 8" id="KW-0648">Protein biosynthesis</keyword>
<keyword evidence="8" id="KW-0479">Metal-binding</keyword>
<evidence type="ECO:0000259" key="10">
    <source>
        <dbReference type="Pfam" id="PF19269"/>
    </source>
</evidence>
<dbReference type="InterPro" id="IPR045462">
    <property type="entry name" value="aa-tRNA-synth_I_cd-bd"/>
</dbReference>
<dbReference type="InterPro" id="IPR000924">
    <property type="entry name" value="Glu/Gln-tRNA-synth"/>
</dbReference>
<dbReference type="HAMAP" id="MF_00022">
    <property type="entry name" value="Glu_tRNA_synth_type1"/>
    <property type="match status" value="1"/>
</dbReference>
<feature type="binding site" evidence="8">
    <location>
        <position position="106"/>
    </location>
    <ligand>
        <name>Zn(2+)</name>
        <dbReference type="ChEBI" id="CHEBI:29105"/>
    </ligand>
</feature>
<dbReference type="InterPro" id="IPR020751">
    <property type="entry name" value="aa-tRNA-synth_I_codon-bd_sub2"/>
</dbReference>
<evidence type="ECO:0000313" key="12">
    <source>
        <dbReference type="Proteomes" id="UP001221217"/>
    </source>
</evidence>
<dbReference type="GO" id="GO:0005524">
    <property type="term" value="F:ATP binding"/>
    <property type="evidence" value="ECO:0007669"/>
    <property type="project" value="UniProtKB-UniRule"/>
</dbReference>
<dbReference type="SUPFAM" id="SSF48163">
    <property type="entry name" value="An anticodon-binding domain of class I aminoacyl-tRNA synthetases"/>
    <property type="match status" value="1"/>
</dbReference>
<evidence type="ECO:0000256" key="6">
    <source>
        <dbReference type="ARBA" id="ARBA00022917"/>
    </source>
</evidence>
<comment type="caution">
    <text evidence="11">The sequence shown here is derived from an EMBL/GenBank/DDBJ whole genome shotgun (WGS) entry which is preliminary data.</text>
</comment>
<dbReference type="InterPro" id="IPR004527">
    <property type="entry name" value="Glu-tRNA-ligase_bac/mito"/>
</dbReference>
<feature type="binding site" evidence="8">
    <location>
        <position position="136"/>
    </location>
    <ligand>
        <name>Zn(2+)</name>
        <dbReference type="ChEBI" id="CHEBI:29105"/>
    </ligand>
</feature>
<dbReference type="InterPro" id="IPR049940">
    <property type="entry name" value="GluQ/Sye"/>
</dbReference>
<organism evidence="11 12">
    <name type="scientific">Candidatus Thalassospirochaeta sargassi</name>
    <dbReference type="NCBI Taxonomy" id="3119039"/>
    <lineage>
        <taxon>Bacteria</taxon>
        <taxon>Pseudomonadati</taxon>
        <taxon>Spirochaetota</taxon>
        <taxon>Spirochaetia</taxon>
        <taxon>Spirochaetales</taxon>
        <taxon>Spirochaetaceae</taxon>
        <taxon>Candidatus Thalassospirochaeta</taxon>
    </lineage>
</organism>
<dbReference type="Pfam" id="PF00749">
    <property type="entry name" value="tRNA-synt_1c"/>
    <property type="match status" value="1"/>
</dbReference>
<comment type="similarity">
    <text evidence="1 8">Belongs to the class-I aminoacyl-tRNA synthetase family. Glutamate--tRNA ligase type 1 subfamily.</text>
</comment>
<reference evidence="11 12" key="1">
    <citation type="submission" date="2022-12" db="EMBL/GenBank/DDBJ databases">
        <title>Metagenome assembled genome from gulf of manar.</title>
        <authorList>
            <person name="Kohli P."/>
            <person name="Pk S."/>
            <person name="Venkata Ramana C."/>
            <person name="Sasikala C."/>
        </authorList>
    </citation>
    <scope>NUCLEOTIDE SEQUENCE [LARGE SCALE GENOMIC DNA]</scope>
    <source>
        <strain evidence="11">JB008</strain>
    </source>
</reference>
<dbReference type="SUPFAM" id="SSF52374">
    <property type="entry name" value="Nucleotidylyl transferase"/>
    <property type="match status" value="1"/>
</dbReference>
<comment type="catalytic activity">
    <reaction evidence="8">
        <text>tRNA(Glu) + L-glutamate + ATP = L-glutamyl-tRNA(Glu) + AMP + diphosphate</text>
        <dbReference type="Rhea" id="RHEA:23540"/>
        <dbReference type="Rhea" id="RHEA-COMP:9663"/>
        <dbReference type="Rhea" id="RHEA-COMP:9680"/>
        <dbReference type="ChEBI" id="CHEBI:29985"/>
        <dbReference type="ChEBI" id="CHEBI:30616"/>
        <dbReference type="ChEBI" id="CHEBI:33019"/>
        <dbReference type="ChEBI" id="CHEBI:78442"/>
        <dbReference type="ChEBI" id="CHEBI:78520"/>
        <dbReference type="ChEBI" id="CHEBI:456215"/>
        <dbReference type="EC" id="6.1.1.17"/>
    </reaction>
</comment>
<evidence type="ECO:0000256" key="5">
    <source>
        <dbReference type="ARBA" id="ARBA00022840"/>
    </source>
</evidence>
<dbReference type="PANTHER" id="PTHR43311">
    <property type="entry name" value="GLUTAMATE--TRNA LIGASE"/>
    <property type="match status" value="1"/>
</dbReference>
<dbReference type="EC" id="6.1.1.17" evidence="8"/>
<dbReference type="CDD" id="cd00808">
    <property type="entry name" value="GluRS_core"/>
    <property type="match status" value="1"/>
</dbReference>
<dbReference type="NCBIfam" id="TIGR00464">
    <property type="entry name" value="gltX_bact"/>
    <property type="match status" value="1"/>
</dbReference>
<evidence type="ECO:0000256" key="3">
    <source>
        <dbReference type="ARBA" id="ARBA00022598"/>
    </source>
</evidence>
<keyword evidence="7 8" id="KW-0030">Aminoacyl-tRNA synthetase</keyword>
<dbReference type="InterPro" id="IPR008925">
    <property type="entry name" value="aa_tRNA-synth_I_cd-bd_sf"/>
</dbReference>
<dbReference type="GO" id="GO:0004818">
    <property type="term" value="F:glutamate-tRNA ligase activity"/>
    <property type="evidence" value="ECO:0007669"/>
    <property type="project" value="UniProtKB-UniRule"/>
</dbReference>
<dbReference type="EMBL" id="JAQQAL010000005">
    <property type="protein sequence ID" value="MDC7225308.1"/>
    <property type="molecule type" value="Genomic_DNA"/>
</dbReference>
<dbReference type="GO" id="GO:0000049">
    <property type="term" value="F:tRNA binding"/>
    <property type="evidence" value="ECO:0007669"/>
    <property type="project" value="InterPro"/>
</dbReference>
<keyword evidence="8" id="KW-0862">Zinc</keyword>
<dbReference type="Gene3D" id="1.10.8.70">
    <property type="entry name" value="Glutamate-tRNA synthetase, class I, anticodon-binding domain 1"/>
    <property type="match status" value="1"/>
</dbReference>
<name>A0AAJ1ICK1_9SPIO</name>
<dbReference type="InterPro" id="IPR033910">
    <property type="entry name" value="GluRS_core"/>
</dbReference>
<dbReference type="GO" id="GO:0008270">
    <property type="term" value="F:zinc ion binding"/>
    <property type="evidence" value="ECO:0007669"/>
    <property type="project" value="UniProtKB-UniRule"/>
</dbReference>